<feature type="transmembrane region" description="Helical" evidence="7">
    <location>
        <begin position="143"/>
        <end position="165"/>
    </location>
</feature>
<comment type="subcellular location">
    <subcellularLocation>
        <location evidence="1">Cell membrane</location>
        <topology evidence="1">Multi-pass membrane protein</topology>
    </subcellularLocation>
</comment>
<dbReference type="Gene3D" id="1.20.1250.20">
    <property type="entry name" value="MFS general substrate transporter like domains"/>
    <property type="match status" value="1"/>
</dbReference>
<feature type="transmembrane region" description="Helical" evidence="7">
    <location>
        <begin position="305"/>
        <end position="323"/>
    </location>
</feature>
<dbReference type="Proteomes" id="UP000028252">
    <property type="component" value="Unassembled WGS sequence"/>
</dbReference>
<dbReference type="AlphaFoldDB" id="A0A081FTS9"/>
<feature type="transmembrane region" description="Helical" evidence="7">
    <location>
        <begin position="15"/>
        <end position="34"/>
    </location>
</feature>
<keyword evidence="2" id="KW-0813">Transport</keyword>
<feature type="domain" description="Major facilitator superfamily (MFS) profile" evidence="8">
    <location>
        <begin position="19"/>
        <end position="465"/>
    </location>
</feature>
<keyword evidence="4 7" id="KW-0812">Transmembrane</keyword>
<feature type="transmembrane region" description="Helical" evidence="7">
    <location>
        <begin position="54"/>
        <end position="73"/>
    </location>
</feature>
<evidence type="ECO:0000256" key="6">
    <source>
        <dbReference type="ARBA" id="ARBA00023136"/>
    </source>
</evidence>
<dbReference type="InterPro" id="IPR036259">
    <property type="entry name" value="MFS_trans_sf"/>
</dbReference>
<evidence type="ECO:0000256" key="3">
    <source>
        <dbReference type="ARBA" id="ARBA00022475"/>
    </source>
</evidence>
<feature type="transmembrane region" description="Helical" evidence="7">
    <location>
        <begin position="408"/>
        <end position="428"/>
    </location>
</feature>
<evidence type="ECO:0000256" key="1">
    <source>
        <dbReference type="ARBA" id="ARBA00004651"/>
    </source>
</evidence>
<dbReference type="PANTHER" id="PTHR42718:SF46">
    <property type="entry name" value="BLR6921 PROTEIN"/>
    <property type="match status" value="1"/>
</dbReference>
<gene>
    <name evidence="9" type="ORF">ADIMK_4081</name>
</gene>
<dbReference type="STRING" id="1232683.ADIMK_4081"/>
<organism evidence="9 10">
    <name type="scientific">Marinobacterium lacunae</name>
    <dbReference type="NCBI Taxonomy" id="1232683"/>
    <lineage>
        <taxon>Bacteria</taxon>
        <taxon>Pseudomonadati</taxon>
        <taxon>Pseudomonadota</taxon>
        <taxon>Gammaproteobacteria</taxon>
        <taxon>Oceanospirillales</taxon>
        <taxon>Oceanospirillaceae</taxon>
        <taxon>Marinobacterium</taxon>
    </lineage>
</organism>
<evidence type="ECO:0000256" key="7">
    <source>
        <dbReference type="SAM" id="Phobius"/>
    </source>
</evidence>
<keyword evidence="6 7" id="KW-0472">Membrane</keyword>
<evidence type="ECO:0000256" key="2">
    <source>
        <dbReference type="ARBA" id="ARBA00022448"/>
    </source>
</evidence>
<evidence type="ECO:0000256" key="4">
    <source>
        <dbReference type="ARBA" id="ARBA00022692"/>
    </source>
</evidence>
<dbReference type="PANTHER" id="PTHR42718">
    <property type="entry name" value="MAJOR FACILITATOR SUPERFAMILY MULTIDRUG TRANSPORTER MFSC"/>
    <property type="match status" value="1"/>
</dbReference>
<comment type="caution">
    <text evidence="9">The sequence shown here is derived from an EMBL/GenBank/DDBJ whole genome shotgun (WGS) entry which is preliminary data.</text>
</comment>
<dbReference type="EMBL" id="JMQN01000059">
    <property type="protein sequence ID" value="KEA61934.1"/>
    <property type="molecule type" value="Genomic_DNA"/>
</dbReference>
<dbReference type="InterPro" id="IPR020846">
    <property type="entry name" value="MFS_dom"/>
</dbReference>
<dbReference type="PRINTS" id="PR01036">
    <property type="entry name" value="TCRTETB"/>
</dbReference>
<evidence type="ECO:0000313" key="9">
    <source>
        <dbReference type="EMBL" id="KEA61934.1"/>
    </source>
</evidence>
<evidence type="ECO:0000256" key="5">
    <source>
        <dbReference type="ARBA" id="ARBA00022989"/>
    </source>
</evidence>
<name>A0A081FTS9_9GAMM</name>
<dbReference type="GO" id="GO:0022857">
    <property type="term" value="F:transmembrane transporter activity"/>
    <property type="evidence" value="ECO:0007669"/>
    <property type="project" value="InterPro"/>
</dbReference>
<dbReference type="CDD" id="cd17321">
    <property type="entry name" value="MFS_MMR_MDR_like"/>
    <property type="match status" value="1"/>
</dbReference>
<keyword evidence="10" id="KW-1185">Reference proteome</keyword>
<dbReference type="PATRIC" id="fig|1232683.4.peg.4016"/>
<dbReference type="GO" id="GO:0005886">
    <property type="term" value="C:plasma membrane"/>
    <property type="evidence" value="ECO:0007669"/>
    <property type="project" value="UniProtKB-SubCell"/>
</dbReference>
<dbReference type="InterPro" id="IPR011701">
    <property type="entry name" value="MFS"/>
</dbReference>
<dbReference type="SUPFAM" id="SSF103473">
    <property type="entry name" value="MFS general substrate transporter"/>
    <property type="match status" value="1"/>
</dbReference>
<feature type="transmembrane region" description="Helical" evidence="7">
    <location>
        <begin position="85"/>
        <end position="103"/>
    </location>
</feature>
<sequence length="465" mass="50010">MSTDPQSMTETTASLRWLTLFSICVATFLMPLSLSSVNVALPAIASDLQADAVLVSWVPTMNLLGAIALQLPSGRIADILGHKRIFLVGVLLYALSSLLVVVIDDIRPLLVVRLLQGISSAMVFGPAMAIISKVFTGSSRGMALGITSSSVYLGLTCGPLIGGWLTELWGWRSVFLAPLPLTVITMVMVGFFVQESTRNAEERLDWVGSILFTLATSALFIGISEMPNLTGTLLASTGIALIIVFIYQQERSTWPLIRLRRLVANRVFFRSIQSSFLMYSANYPLQFMLSLYLQYIQALTPLEAGQLMLLQALVMVVVAPLAGRLSDRVDPRIPATTGCILFGGGFVSLSLVHADSSLVWVGSSLVVMGLGFGLFSSPNNNAALSSVPPERLGIGSSVLNISRSLGNMMGMTVVVFLFNLLIGNAQIAPDQFPALMQALQISFLICAGYAVVAAYTSWSRGKISR</sequence>
<evidence type="ECO:0000313" key="10">
    <source>
        <dbReference type="Proteomes" id="UP000028252"/>
    </source>
</evidence>
<feature type="transmembrane region" description="Helical" evidence="7">
    <location>
        <begin position="229"/>
        <end position="247"/>
    </location>
</feature>
<dbReference type="eggNOG" id="COG2814">
    <property type="taxonomic scope" value="Bacteria"/>
</dbReference>
<evidence type="ECO:0000259" key="8">
    <source>
        <dbReference type="PROSITE" id="PS50850"/>
    </source>
</evidence>
<protein>
    <submittedName>
        <fullName evidence="9">Efflux pump antibiotic resistance protein</fullName>
    </submittedName>
</protein>
<dbReference type="Gene3D" id="1.20.1720.10">
    <property type="entry name" value="Multidrug resistance protein D"/>
    <property type="match status" value="1"/>
</dbReference>
<feature type="transmembrane region" description="Helical" evidence="7">
    <location>
        <begin position="335"/>
        <end position="352"/>
    </location>
</feature>
<proteinExistence type="predicted"/>
<dbReference type="Pfam" id="PF07690">
    <property type="entry name" value="MFS_1"/>
    <property type="match status" value="1"/>
</dbReference>
<dbReference type="PROSITE" id="PS50850">
    <property type="entry name" value="MFS"/>
    <property type="match status" value="1"/>
</dbReference>
<feature type="transmembrane region" description="Helical" evidence="7">
    <location>
        <begin position="434"/>
        <end position="455"/>
    </location>
</feature>
<keyword evidence="5 7" id="KW-1133">Transmembrane helix</keyword>
<feature type="transmembrane region" description="Helical" evidence="7">
    <location>
        <begin position="204"/>
        <end position="223"/>
    </location>
</feature>
<accession>A0A081FTS9</accession>
<reference evidence="9 10" key="1">
    <citation type="submission" date="2014-04" db="EMBL/GenBank/DDBJ databases">
        <title>Marinobacterium kochiensis sp. nov., isolated from sediment sample collected from Kochi backwaters in Kerala, India.</title>
        <authorList>
            <person name="Singh A."/>
            <person name="Pinnaka A.K."/>
        </authorList>
    </citation>
    <scope>NUCLEOTIDE SEQUENCE [LARGE SCALE GENOMIC DNA]</scope>
    <source>
        <strain evidence="9 10">AK27</strain>
    </source>
</reference>
<keyword evidence="3" id="KW-1003">Cell membrane</keyword>
<feature type="transmembrane region" description="Helical" evidence="7">
    <location>
        <begin position="109"/>
        <end position="131"/>
    </location>
</feature>
<feature type="transmembrane region" description="Helical" evidence="7">
    <location>
        <begin position="267"/>
        <end position="285"/>
    </location>
</feature>
<feature type="transmembrane region" description="Helical" evidence="7">
    <location>
        <begin position="171"/>
        <end position="192"/>
    </location>
</feature>
<feature type="transmembrane region" description="Helical" evidence="7">
    <location>
        <begin position="358"/>
        <end position="375"/>
    </location>
</feature>